<dbReference type="PANTHER" id="PTHR47690:SF1">
    <property type="entry name" value="GLUCOKINASE"/>
    <property type="match status" value="1"/>
</dbReference>
<dbReference type="GO" id="GO:0005536">
    <property type="term" value="F:D-glucose binding"/>
    <property type="evidence" value="ECO:0007669"/>
    <property type="project" value="InterPro"/>
</dbReference>
<proteinExistence type="inferred from homology"/>
<dbReference type="Gene3D" id="3.30.420.40">
    <property type="match status" value="1"/>
</dbReference>
<name>A0A316GN64_9RHOB</name>
<comment type="caution">
    <text evidence="4">The sequence shown here is derived from an EMBL/GenBank/DDBJ whole genome shotgun (WGS) entry which is preliminary data.</text>
</comment>
<dbReference type="SUPFAM" id="SSF53067">
    <property type="entry name" value="Actin-like ATPase domain"/>
    <property type="match status" value="1"/>
</dbReference>
<keyword evidence="5" id="KW-1185">Reference proteome</keyword>
<sequence length="319" mass="33092">MGDLTGETGLSLVADIGGTNTRVALARGPVVDRDTVTRYANAEHPDLSAVLARYLADTGVRDAQITGVCVAAAGPVHDGVADLTNLDWRIDRATLARALSADKVAVLNDLQAQGHAIGHIDAADLAVVVPQPEASPWASKLVIGLGTGFNACPVFDTAGGRFVPPSEAGHVSLPACDGQMEALVAAMVRDHGFASVEEVLSGRGITYLHKVLHGETLEPTAIMARLTAGEAQATETGRAFVRITGTVVGDLALNHLPFGGIYLVGGVTRAIAPWLGPFDMAGAMRAKGRFSGFMEQFGVFVVSDDYAALTGCASHLSKL</sequence>
<dbReference type="Gene3D" id="3.40.367.20">
    <property type="match status" value="1"/>
</dbReference>
<dbReference type="EMBL" id="QGGW01000001">
    <property type="protein sequence ID" value="PWK62610.1"/>
    <property type="molecule type" value="Genomic_DNA"/>
</dbReference>
<organism evidence="4 5">
    <name type="scientific">Roseicyclus mahoneyensis</name>
    <dbReference type="NCBI Taxonomy" id="164332"/>
    <lineage>
        <taxon>Bacteria</taxon>
        <taxon>Pseudomonadati</taxon>
        <taxon>Pseudomonadota</taxon>
        <taxon>Alphaproteobacteria</taxon>
        <taxon>Rhodobacterales</taxon>
        <taxon>Roseobacteraceae</taxon>
        <taxon>Roseicyclus</taxon>
    </lineage>
</organism>
<dbReference type="InterPro" id="IPR050201">
    <property type="entry name" value="Bacterial_glucokinase"/>
</dbReference>
<evidence type="ECO:0000256" key="2">
    <source>
        <dbReference type="ARBA" id="ARBA00022777"/>
    </source>
</evidence>
<comment type="similarity">
    <text evidence="3">Belongs to the bacterial glucokinase family.</text>
</comment>
<dbReference type="InterPro" id="IPR043129">
    <property type="entry name" value="ATPase_NBD"/>
</dbReference>
<dbReference type="CDD" id="cd24008">
    <property type="entry name" value="ASKHA_NBD_GLK"/>
    <property type="match status" value="1"/>
</dbReference>
<dbReference type="PANTHER" id="PTHR47690">
    <property type="entry name" value="GLUCOKINASE"/>
    <property type="match status" value="1"/>
</dbReference>
<dbReference type="GO" id="GO:0005829">
    <property type="term" value="C:cytosol"/>
    <property type="evidence" value="ECO:0007669"/>
    <property type="project" value="TreeGrafter"/>
</dbReference>
<reference evidence="4 5" key="1">
    <citation type="submission" date="2018-05" db="EMBL/GenBank/DDBJ databases">
        <title>Genomic Encyclopedia of Type Strains, Phase IV (KMG-IV): sequencing the most valuable type-strain genomes for metagenomic binning, comparative biology and taxonomic classification.</title>
        <authorList>
            <person name="Goeker M."/>
        </authorList>
    </citation>
    <scope>NUCLEOTIDE SEQUENCE [LARGE SCALE GENOMIC DNA]</scope>
    <source>
        <strain evidence="4 5">DSM 16097</strain>
    </source>
</reference>
<gene>
    <name evidence="4" type="ORF">C7455_101639</name>
</gene>
<dbReference type="GO" id="GO:0006096">
    <property type="term" value="P:glycolytic process"/>
    <property type="evidence" value="ECO:0007669"/>
    <property type="project" value="InterPro"/>
</dbReference>
<evidence type="ECO:0000256" key="3">
    <source>
        <dbReference type="RuleBase" id="RU004046"/>
    </source>
</evidence>
<accession>A0A316GN64</accession>
<dbReference type="GO" id="GO:0005524">
    <property type="term" value="F:ATP binding"/>
    <property type="evidence" value="ECO:0007669"/>
    <property type="project" value="InterPro"/>
</dbReference>
<dbReference type="AlphaFoldDB" id="A0A316GN64"/>
<evidence type="ECO:0000313" key="4">
    <source>
        <dbReference type="EMBL" id="PWK62610.1"/>
    </source>
</evidence>
<keyword evidence="2 4" id="KW-0418">Kinase</keyword>
<dbReference type="Proteomes" id="UP000245708">
    <property type="component" value="Unassembled WGS sequence"/>
</dbReference>
<dbReference type="OrthoDB" id="9800595at2"/>
<evidence type="ECO:0000313" key="5">
    <source>
        <dbReference type="Proteomes" id="UP000245708"/>
    </source>
</evidence>
<dbReference type="InterPro" id="IPR003836">
    <property type="entry name" value="Glucokinase"/>
</dbReference>
<dbReference type="GO" id="GO:0004340">
    <property type="term" value="F:glucokinase activity"/>
    <property type="evidence" value="ECO:0007669"/>
    <property type="project" value="InterPro"/>
</dbReference>
<protein>
    <submittedName>
        <fullName evidence="4">Glucokinase</fullName>
    </submittedName>
</protein>
<evidence type="ECO:0000256" key="1">
    <source>
        <dbReference type="ARBA" id="ARBA00022679"/>
    </source>
</evidence>
<keyword evidence="1" id="KW-0808">Transferase</keyword>
<dbReference type="Pfam" id="PF02685">
    <property type="entry name" value="Glucokinase"/>
    <property type="match status" value="1"/>
</dbReference>
<dbReference type="RefSeq" id="WP_109665342.1">
    <property type="nucleotide sequence ID" value="NZ_QGGW01000001.1"/>
</dbReference>